<dbReference type="AlphaFoldDB" id="A0A6C0HWC3"/>
<accession>A0A6C0HWC3</accession>
<proteinExistence type="predicted"/>
<organism evidence="1">
    <name type="scientific">viral metagenome</name>
    <dbReference type="NCBI Taxonomy" id="1070528"/>
    <lineage>
        <taxon>unclassified sequences</taxon>
        <taxon>metagenomes</taxon>
        <taxon>organismal metagenomes</taxon>
    </lineage>
</organism>
<protein>
    <submittedName>
        <fullName evidence="1">Uncharacterized protein</fullName>
    </submittedName>
</protein>
<name>A0A6C0HWC3_9ZZZZ</name>
<evidence type="ECO:0000313" key="1">
    <source>
        <dbReference type="EMBL" id="QHT84183.1"/>
    </source>
</evidence>
<reference evidence="1" key="1">
    <citation type="journal article" date="2020" name="Nature">
        <title>Giant virus diversity and host interactions through global metagenomics.</title>
        <authorList>
            <person name="Schulz F."/>
            <person name="Roux S."/>
            <person name="Paez-Espino D."/>
            <person name="Jungbluth S."/>
            <person name="Walsh D.A."/>
            <person name="Denef V.J."/>
            <person name="McMahon K.D."/>
            <person name="Konstantinidis K.T."/>
            <person name="Eloe-Fadrosh E.A."/>
            <person name="Kyrpides N.C."/>
            <person name="Woyke T."/>
        </authorList>
    </citation>
    <scope>NUCLEOTIDE SEQUENCE</scope>
    <source>
        <strain evidence="1">GVMAG-M-3300023184-16</strain>
    </source>
</reference>
<dbReference type="EMBL" id="MN740016">
    <property type="protein sequence ID" value="QHT84183.1"/>
    <property type="molecule type" value="Genomic_DNA"/>
</dbReference>
<sequence>MNMDHDTKNHDMNVEYYLLCKKINQSEKNVPPITKHGKLQILYEDLVRSFSRPVIHLPKTEQFQDSKYFRLIPTEIRSHIPVLKSRSQYTFTTPGGRNITVCIACYHDYVQEHADMVQQIYSWFCFLEKHARPICSKNLTVYLYLTKCTKILPKTKNTEISEINVNSGFTIPCPQYDNEIYIYRYEEWFKVFLHETIHALGIDFSWYRNQAPIENILRKEFTGVQTTQWNISECYTEVWAEICNILIQVYRITKKPKFAQIQFIVQTALMYESCWSRIQCSKVLQHYECGNAYSEGRRRSPEEYGIKYQELKGDVKVYQETDTSVFTYYVLKSILMTHLDLFLDWCSQASLNNPMLFTKIFDDEKTIESRMISFGNFLVQMSGEMDHHLTKKNVFSMNSMRMSLWG</sequence>